<dbReference type="AlphaFoldDB" id="C5LJQ9"/>
<feature type="compositionally biased region" description="Polar residues" evidence="1">
    <location>
        <begin position="34"/>
        <end position="47"/>
    </location>
</feature>
<feature type="region of interest" description="Disordered" evidence="1">
    <location>
        <begin position="252"/>
        <end position="317"/>
    </location>
</feature>
<feature type="region of interest" description="Disordered" evidence="1">
    <location>
        <begin position="1"/>
        <end position="60"/>
    </location>
</feature>
<sequence>MFSTNDHHQQQQQQQHEEGQQHFQLQQGFGILPASSSTTSAPQNYQQSSATTTTTTATSSLTATAHPSLTLNFDDDNDLLRSPCDSPKLTPPSPATIASTTSTGLECSSLSDDSGYSTSASSNVSNSLSPLPAAPLPASPLSTSTTTTPKAAAAAAAGGAAMLPPVGGPTRTKSEKLEAENAVLTNACLGLLELLNSQRGGNPGAASAAYNALLSRVSAASPATTTAATSTSNNNVSTPSLSPCDNISASTFATGATSPSTTTTTNAVASSTSTLSSNAYPTMATTTISNPQAPQYGSMPISHQQGHDQMQQQQQPTLASPMPTFTFPGATGIPRSQVGGRLNDLSSSNANTNMSCYGRRKSYGAPPGVWRNPYGYVSTVYVNKKRVYGPLRKTIEDASRDREAMVQAKEYVTSVEEMRAFVREFLKPNPHGGVAESAVLPNLPALEEEMLVTL</sequence>
<feature type="compositionally biased region" description="Basic and acidic residues" evidence="1">
    <location>
        <begin position="1"/>
        <end position="20"/>
    </location>
</feature>
<reference evidence="2 3" key="1">
    <citation type="submission" date="2008-07" db="EMBL/GenBank/DDBJ databases">
        <authorList>
            <person name="El-Sayed N."/>
            <person name="Caler E."/>
            <person name="Inman J."/>
            <person name="Amedeo P."/>
            <person name="Hass B."/>
            <person name="Wortman J."/>
        </authorList>
    </citation>
    <scope>NUCLEOTIDE SEQUENCE [LARGE SCALE GENOMIC DNA]</scope>
    <source>
        <strain evidence="3">ATCC 50983 / TXsc</strain>
    </source>
</reference>
<feature type="compositionally biased region" description="Low complexity" evidence="1">
    <location>
        <begin position="252"/>
        <end position="277"/>
    </location>
</feature>
<organism evidence="3">
    <name type="scientific">Perkinsus marinus (strain ATCC 50983 / TXsc)</name>
    <dbReference type="NCBI Taxonomy" id="423536"/>
    <lineage>
        <taxon>Eukaryota</taxon>
        <taxon>Sar</taxon>
        <taxon>Alveolata</taxon>
        <taxon>Perkinsozoa</taxon>
        <taxon>Perkinsea</taxon>
        <taxon>Perkinsida</taxon>
        <taxon>Perkinsidae</taxon>
        <taxon>Perkinsus</taxon>
    </lineage>
</organism>
<feature type="compositionally biased region" description="Low complexity" evidence="1">
    <location>
        <begin position="95"/>
        <end position="131"/>
    </location>
</feature>
<dbReference type="InParanoid" id="C5LJQ9"/>
<gene>
    <name evidence="2" type="ORF">Pmar_PMAR001820</name>
</gene>
<name>C5LJQ9_PERM5</name>
<evidence type="ECO:0000256" key="1">
    <source>
        <dbReference type="SAM" id="MobiDB-lite"/>
    </source>
</evidence>
<feature type="compositionally biased region" description="Polar residues" evidence="1">
    <location>
        <begin position="278"/>
        <end position="295"/>
    </location>
</feature>
<evidence type="ECO:0000313" key="2">
    <source>
        <dbReference type="EMBL" id="EER03076.1"/>
    </source>
</evidence>
<dbReference type="EMBL" id="GG682469">
    <property type="protein sequence ID" value="EER03076.1"/>
    <property type="molecule type" value="Genomic_DNA"/>
</dbReference>
<proteinExistence type="predicted"/>
<protein>
    <recommendedName>
        <fullName evidence="4">Intraflagellar transport protein 56</fullName>
    </recommendedName>
</protein>
<evidence type="ECO:0008006" key="4">
    <source>
        <dbReference type="Google" id="ProtNLM"/>
    </source>
</evidence>
<dbReference type="OrthoDB" id="446135at2759"/>
<feature type="compositionally biased region" description="Low complexity" evidence="1">
    <location>
        <begin position="139"/>
        <end position="169"/>
    </location>
</feature>
<dbReference type="Proteomes" id="UP000007800">
    <property type="component" value="Unassembled WGS sequence"/>
</dbReference>
<dbReference type="GeneID" id="9051741"/>
<keyword evidence="3" id="KW-1185">Reference proteome</keyword>
<feature type="region of interest" description="Disordered" evidence="1">
    <location>
        <begin position="82"/>
        <end position="174"/>
    </location>
</feature>
<accession>C5LJQ9</accession>
<feature type="compositionally biased region" description="Low complexity" evidence="1">
    <location>
        <begin position="48"/>
        <end position="60"/>
    </location>
</feature>
<evidence type="ECO:0000313" key="3">
    <source>
        <dbReference type="Proteomes" id="UP000007800"/>
    </source>
</evidence>
<dbReference type="RefSeq" id="XP_002771260.1">
    <property type="nucleotide sequence ID" value="XM_002771214.1"/>
</dbReference>